<evidence type="ECO:0000313" key="4">
    <source>
        <dbReference type="Proteomes" id="UP000176700"/>
    </source>
</evidence>
<reference evidence="3 4" key="1">
    <citation type="journal article" date="2016" name="Nat. Commun.">
        <title>Thousands of microbial genomes shed light on interconnected biogeochemical processes in an aquifer system.</title>
        <authorList>
            <person name="Anantharaman K."/>
            <person name="Brown C.T."/>
            <person name="Hug L.A."/>
            <person name="Sharon I."/>
            <person name="Castelle C.J."/>
            <person name="Probst A.J."/>
            <person name="Thomas B.C."/>
            <person name="Singh A."/>
            <person name="Wilkins M.J."/>
            <person name="Karaoz U."/>
            <person name="Brodie E.L."/>
            <person name="Williams K.H."/>
            <person name="Hubbard S.S."/>
            <person name="Banfield J.F."/>
        </authorList>
    </citation>
    <scope>NUCLEOTIDE SEQUENCE [LARGE SCALE GENOMIC DNA]</scope>
</reference>
<feature type="transmembrane region" description="Helical" evidence="1">
    <location>
        <begin position="28"/>
        <end position="45"/>
    </location>
</feature>
<evidence type="ECO:0000256" key="1">
    <source>
        <dbReference type="SAM" id="Phobius"/>
    </source>
</evidence>
<keyword evidence="1" id="KW-0472">Membrane</keyword>
<keyword evidence="1" id="KW-0812">Transmembrane</keyword>
<name>A0A1G2FXR8_9BACT</name>
<dbReference type="Proteomes" id="UP000176700">
    <property type="component" value="Unassembled WGS sequence"/>
</dbReference>
<dbReference type="InterPro" id="IPR043726">
    <property type="entry name" value="LiaI-LiaF-like_TM1"/>
</dbReference>
<organism evidence="3 4">
    <name type="scientific">Candidatus Ryanbacteria bacterium RIFCSPHIGHO2_01_45_13</name>
    <dbReference type="NCBI Taxonomy" id="1802112"/>
    <lineage>
        <taxon>Bacteria</taxon>
        <taxon>Candidatus Ryaniibacteriota</taxon>
    </lineage>
</organism>
<feature type="domain" description="LiaI-LiaF-like transmembrane region" evidence="2">
    <location>
        <begin position="1"/>
        <end position="43"/>
    </location>
</feature>
<keyword evidence="1" id="KW-1133">Transmembrane helix</keyword>
<protein>
    <recommendedName>
        <fullName evidence="2">LiaI-LiaF-like transmembrane region domain-containing protein</fullName>
    </recommendedName>
</protein>
<dbReference type="EMBL" id="MHNI01000012">
    <property type="protein sequence ID" value="OGZ42859.1"/>
    <property type="molecule type" value="Genomic_DNA"/>
</dbReference>
<dbReference type="AlphaFoldDB" id="A0A1G2FXR8"/>
<evidence type="ECO:0000259" key="2">
    <source>
        <dbReference type="Pfam" id="PF18917"/>
    </source>
</evidence>
<accession>A0A1G2FXR8</accession>
<gene>
    <name evidence="3" type="ORF">A2W41_01915</name>
</gene>
<sequence length="70" mass="8270">MFAGLLFIIIGALWLLQALGYMPGDFWDFFWPIALIAFGISLLFGKKRGRCWHPWCCERHKNWHEDNKEG</sequence>
<comment type="caution">
    <text evidence="3">The sequence shown here is derived from an EMBL/GenBank/DDBJ whole genome shotgun (WGS) entry which is preliminary data.</text>
</comment>
<evidence type="ECO:0000313" key="3">
    <source>
        <dbReference type="EMBL" id="OGZ42859.1"/>
    </source>
</evidence>
<proteinExistence type="predicted"/>
<dbReference type="Pfam" id="PF18917">
    <property type="entry name" value="LiaI-LiaF-like_TM1"/>
    <property type="match status" value="1"/>
</dbReference>